<dbReference type="Gene3D" id="3.40.50.620">
    <property type="entry name" value="HUPs"/>
    <property type="match status" value="2"/>
</dbReference>
<name>A0ABU7LPF1_9PROT</name>
<accession>A0ABU7LPF1</accession>
<dbReference type="RefSeq" id="WP_330198427.1">
    <property type="nucleotide sequence ID" value="NZ_JAZDRP010000003.1"/>
</dbReference>
<evidence type="ECO:0000256" key="9">
    <source>
        <dbReference type="ARBA" id="ARBA00048359"/>
    </source>
</evidence>
<evidence type="ECO:0000256" key="5">
    <source>
        <dbReference type="ARBA" id="ARBA00022840"/>
    </source>
</evidence>
<evidence type="ECO:0000256" key="2">
    <source>
        <dbReference type="ARBA" id="ARBA00022490"/>
    </source>
</evidence>
<evidence type="ECO:0000256" key="1">
    <source>
        <dbReference type="ARBA" id="ARBA00007078"/>
    </source>
</evidence>
<feature type="short sequence motif" description="'HIGH' region" evidence="10">
    <location>
        <begin position="51"/>
        <end position="61"/>
    </location>
</feature>
<dbReference type="Pfam" id="PF00133">
    <property type="entry name" value="tRNA-synt_1"/>
    <property type="match status" value="1"/>
</dbReference>
<dbReference type="InterPro" id="IPR009008">
    <property type="entry name" value="Val/Leu/Ile-tRNA-synth_edit"/>
</dbReference>
<dbReference type="Pfam" id="PF19302">
    <property type="entry name" value="DUF5915"/>
    <property type="match status" value="1"/>
</dbReference>
<evidence type="ECO:0000256" key="3">
    <source>
        <dbReference type="ARBA" id="ARBA00022598"/>
    </source>
</evidence>
<evidence type="ECO:0000313" key="14">
    <source>
        <dbReference type="Proteomes" id="UP001354971"/>
    </source>
</evidence>
<evidence type="ECO:0000259" key="12">
    <source>
        <dbReference type="Pfam" id="PF08264"/>
    </source>
</evidence>
<dbReference type="InterPro" id="IPR023586">
    <property type="entry name" value="Ile-tRNA-ligase_type2"/>
</dbReference>
<proteinExistence type="inferred from homology"/>
<organism evidence="13 14">
    <name type="scientific">Hyphobacterium lacteum</name>
    <dbReference type="NCBI Taxonomy" id="3116575"/>
    <lineage>
        <taxon>Bacteria</taxon>
        <taxon>Pseudomonadati</taxon>
        <taxon>Pseudomonadota</taxon>
        <taxon>Alphaproteobacteria</taxon>
        <taxon>Maricaulales</taxon>
        <taxon>Maricaulaceae</taxon>
        <taxon>Hyphobacterium</taxon>
    </lineage>
</organism>
<dbReference type="GO" id="GO:0004822">
    <property type="term" value="F:isoleucine-tRNA ligase activity"/>
    <property type="evidence" value="ECO:0007669"/>
    <property type="project" value="UniProtKB-EC"/>
</dbReference>
<dbReference type="CDD" id="cd00818">
    <property type="entry name" value="IleRS_core"/>
    <property type="match status" value="1"/>
</dbReference>
<feature type="domain" description="Methionyl/Valyl/Leucyl/Isoleucyl-tRNA synthetase anticodon-binding" evidence="12">
    <location>
        <begin position="692"/>
        <end position="836"/>
    </location>
</feature>
<dbReference type="CDD" id="cd07961">
    <property type="entry name" value="Anticodon_Ia_Ile_ABEc"/>
    <property type="match status" value="1"/>
</dbReference>
<keyword evidence="4 10" id="KW-0547">Nucleotide-binding</keyword>
<gene>
    <name evidence="10 13" type="primary">ileS</name>
    <name evidence="13" type="ORF">V0U79_05240</name>
</gene>
<keyword evidence="3 10" id="KW-0436">Ligase</keyword>
<comment type="function">
    <text evidence="8 10">Catalyzes the attachment of isoleucine to tRNA(Ile). As IleRS can inadvertently accommodate and process structurally similar amino acids such as valine, to avoid such errors it has two additional distinct tRNA(Ile)-dependent editing activities. One activity is designated as 'pretransfer' editing and involves the hydrolysis of activated Val-AMP. The other activity is designated 'posttransfer' editing and involves deacylation of mischarged Val-tRNA(Ile).</text>
</comment>
<evidence type="ECO:0000259" key="11">
    <source>
        <dbReference type="Pfam" id="PF00133"/>
    </source>
</evidence>
<keyword evidence="10" id="KW-0862">Zinc</keyword>
<evidence type="ECO:0000256" key="7">
    <source>
        <dbReference type="ARBA" id="ARBA00023146"/>
    </source>
</evidence>
<dbReference type="PRINTS" id="PR00984">
    <property type="entry name" value="TRNASYNTHILE"/>
</dbReference>
<sequence length="1039" mass="116692">MTQKFPTLSSPVSLPEIEREILEFWDADKTFEASVKQRPEDDQFVFYDGPPFANGLPHYGHLLTGFVKDVIPRYQTMKGKRVERRFGWDTHGLPAELSAEKEIGVSGRKAVLDLGIDKFNSACRLAVLRYTEDWEEYVRRSARWVDTENAYKTLDLSFMESCIWAFKQLYDKGLVYKDYRVVPYSWAVESPLSNFETRLDNAYRMRTDPAVTVAFPLTDGTGLLENARILIWTTTPWTLPSNLAVAVGEGLTYAVMGNGTDKLILSVNGLEKYKKELEGYEKLGEVKGADLKGLHYTPPFDYFINQENAFQVLTGDFVEDGDGTAVVHMAPGFGEDDLEACREAGIGVVVPVDHTGKYTSAVSDYEGMLVFDANKPITQRLKDEGKLIRHDTIDHNYPHCWRTDEPLIYKAVESWYLEVSKFRERMVELNQQIEWTPAHVKDGLFGNWLANAQDWNISRSRFWGTPIPVWVSDDPNYPRVDVYGSIEELQADFGTEVTDLHRPYVDDLVRPNPDDPSGKSMMRRVEDVFDCWFESGSMPYAAVHYPFENKDWFEANFPADFIVEYVAQTRGWFYTLMVLGTMLFDSPPFKSAICHGVVLDENRQKLSKRLRNYPDPLEFFDEFGSDVMRWFLISSPVLTGGDLLVPKEGRDVAAVQREAISPLINAYTFFSLYANLEERQPQLVTEASDPLDKYILTKTGELAATVAERLDAYDVPGACRETKAFMDALTNWYIRRSRARFWGGEGEAGDPAAFDTLYTVLVRVSQVVAPLMPLLAEKLYKSLTGERSVHLTTWPATDLFPHDHDLVAAMDRVREACSATLAVRERFRLRVRLPLKSLVVAHPEAHSLEPFASLIADEINVRDVIFAEDLSQYGELQMKVNPVIGRRLGAKMKDVMAASRQGEFTLNDDGSALVAGETLGPEDFEMRLESAEGTAAEPFDKVGAAVLDVSVDADQEREGLARDLIRAIQNARKDAGFDVSDRIVIGVEGDDDVTAAISAHGDMIKAETLGLDLGSTASGDHVSDAKLTGKIVKLSVAKA</sequence>
<evidence type="ECO:0000256" key="8">
    <source>
        <dbReference type="ARBA" id="ARBA00025217"/>
    </source>
</evidence>
<dbReference type="InterPro" id="IPR002301">
    <property type="entry name" value="Ile-tRNA-ligase"/>
</dbReference>
<dbReference type="InterPro" id="IPR033709">
    <property type="entry name" value="Anticodon_Ile_ABEc"/>
</dbReference>
<keyword evidence="5 10" id="KW-0067">ATP-binding</keyword>
<dbReference type="HAMAP" id="MF_02003">
    <property type="entry name" value="Ile_tRNA_synth_type2"/>
    <property type="match status" value="1"/>
</dbReference>
<reference evidence="13 14" key="1">
    <citation type="submission" date="2024-01" db="EMBL/GenBank/DDBJ databases">
        <title>Hyphobacterium bacterium isolated from marine sediment.</title>
        <authorList>
            <person name="Zhao S."/>
        </authorList>
    </citation>
    <scope>NUCLEOTIDE SEQUENCE [LARGE SCALE GENOMIC DNA]</scope>
    <source>
        <strain evidence="14">HN65</strain>
    </source>
</reference>
<keyword evidence="2 10" id="KW-0963">Cytoplasm</keyword>
<comment type="cofactor">
    <cofactor evidence="10">
        <name>Zn(2+)</name>
        <dbReference type="ChEBI" id="CHEBI:29105"/>
    </cofactor>
</comment>
<dbReference type="PROSITE" id="PS00178">
    <property type="entry name" value="AA_TRNA_LIGASE_I"/>
    <property type="match status" value="1"/>
</dbReference>
<evidence type="ECO:0000256" key="4">
    <source>
        <dbReference type="ARBA" id="ARBA00022741"/>
    </source>
</evidence>
<comment type="catalytic activity">
    <reaction evidence="9 10">
        <text>tRNA(Ile) + L-isoleucine + ATP = L-isoleucyl-tRNA(Ile) + AMP + diphosphate</text>
        <dbReference type="Rhea" id="RHEA:11060"/>
        <dbReference type="Rhea" id="RHEA-COMP:9666"/>
        <dbReference type="Rhea" id="RHEA-COMP:9695"/>
        <dbReference type="ChEBI" id="CHEBI:30616"/>
        <dbReference type="ChEBI" id="CHEBI:33019"/>
        <dbReference type="ChEBI" id="CHEBI:58045"/>
        <dbReference type="ChEBI" id="CHEBI:78442"/>
        <dbReference type="ChEBI" id="CHEBI:78528"/>
        <dbReference type="ChEBI" id="CHEBI:456215"/>
        <dbReference type="EC" id="6.1.1.5"/>
    </reaction>
</comment>
<comment type="subcellular location">
    <subcellularLocation>
        <location evidence="10">Cytoplasm</location>
    </subcellularLocation>
</comment>
<comment type="similarity">
    <text evidence="1 10">Belongs to the class-I aminoacyl-tRNA synthetase family. IleS type 2 subfamily.</text>
</comment>
<keyword evidence="7 10" id="KW-0030">Aminoacyl-tRNA synthetase</keyword>
<dbReference type="PANTHER" id="PTHR42780">
    <property type="entry name" value="SOLEUCYL-TRNA SYNTHETASE"/>
    <property type="match status" value="1"/>
</dbReference>
<dbReference type="InterPro" id="IPR001412">
    <property type="entry name" value="aa-tRNA-synth_I_CS"/>
</dbReference>
<evidence type="ECO:0000256" key="10">
    <source>
        <dbReference type="HAMAP-Rule" id="MF_02003"/>
    </source>
</evidence>
<evidence type="ECO:0000313" key="13">
    <source>
        <dbReference type="EMBL" id="MEE2525763.1"/>
    </source>
</evidence>
<dbReference type="PANTHER" id="PTHR42780:SF1">
    <property type="entry name" value="ISOLEUCINE--TRNA LIGASE, CYTOPLASMIC"/>
    <property type="match status" value="1"/>
</dbReference>
<keyword evidence="10" id="KW-0479">Metal-binding</keyword>
<dbReference type="SUPFAM" id="SSF47323">
    <property type="entry name" value="Anticodon-binding domain of a subclass of class I aminoacyl-tRNA synthetases"/>
    <property type="match status" value="1"/>
</dbReference>
<dbReference type="InterPro" id="IPR009080">
    <property type="entry name" value="tRNAsynth_Ia_anticodon-bd"/>
</dbReference>
<evidence type="ECO:0000256" key="6">
    <source>
        <dbReference type="ARBA" id="ARBA00022917"/>
    </source>
</evidence>
<dbReference type="InterPro" id="IPR014729">
    <property type="entry name" value="Rossmann-like_a/b/a_fold"/>
</dbReference>
<dbReference type="InterPro" id="IPR013155">
    <property type="entry name" value="M/V/L/I-tRNA-synth_anticd-bd"/>
</dbReference>
<dbReference type="Gene3D" id="1.10.730.10">
    <property type="entry name" value="Isoleucyl-tRNA Synthetase, Domain 1"/>
    <property type="match status" value="1"/>
</dbReference>
<feature type="binding site" evidence="10">
    <location>
        <position position="608"/>
    </location>
    <ligand>
        <name>ATP</name>
        <dbReference type="ChEBI" id="CHEBI:30616"/>
    </ligand>
</feature>
<dbReference type="EC" id="6.1.1.5" evidence="10"/>
<dbReference type="Proteomes" id="UP001354971">
    <property type="component" value="Unassembled WGS sequence"/>
</dbReference>
<comment type="domain">
    <text evidence="10">IleRS has two distinct active sites: one for aminoacylation and one for editing. The misactivated valine is translocated from the active site to the editing site, which sterically excludes the correctly activated isoleucine. The single editing site contains two valyl binding pockets, one specific for each substrate (Val-AMP or Val-tRNA(Ile)).</text>
</comment>
<comment type="subunit">
    <text evidence="10">Monomer.</text>
</comment>
<keyword evidence="6 10" id="KW-0648">Protein biosynthesis</keyword>
<keyword evidence="14" id="KW-1185">Reference proteome</keyword>
<dbReference type="SUPFAM" id="SSF52374">
    <property type="entry name" value="Nucleotidylyl transferase"/>
    <property type="match status" value="1"/>
</dbReference>
<dbReference type="Pfam" id="PF08264">
    <property type="entry name" value="Anticodon_1"/>
    <property type="match status" value="1"/>
</dbReference>
<feature type="domain" description="Aminoacyl-tRNA synthetase class Ia" evidence="11">
    <location>
        <begin position="21"/>
        <end position="638"/>
    </location>
</feature>
<dbReference type="SUPFAM" id="SSF50677">
    <property type="entry name" value="ValRS/IleRS/LeuRS editing domain"/>
    <property type="match status" value="1"/>
</dbReference>
<dbReference type="EMBL" id="JAZDRP010000003">
    <property type="protein sequence ID" value="MEE2525763.1"/>
    <property type="molecule type" value="Genomic_DNA"/>
</dbReference>
<dbReference type="NCBIfam" id="TIGR00392">
    <property type="entry name" value="ileS"/>
    <property type="match status" value="1"/>
</dbReference>
<feature type="short sequence motif" description="'KMSKS' region" evidence="10">
    <location>
        <begin position="605"/>
        <end position="609"/>
    </location>
</feature>
<dbReference type="InterPro" id="IPR002300">
    <property type="entry name" value="aa-tRNA-synth_Ia"/>
</dbReference>
<protein>
    <recommendedName>
        <fullName evidence="10">Isoleucine--tRNA ligase</fullName>
        <ecNumber evidence="10">6.1.1.5</ecNumber>
    </recommendedName>
    <alternativeName>
        <fullName evidence="10">Isoleucyl-tRNA synthetase</fullName>
        <shortName evidence="10">IleRS</shortName>
    </alternativeName>
</protein>
<comment type="caution">
    <text evidence="13">The sequence shown here is derived from an EMBL/GenBank/DDBJ whole genome shotgun (WGS) entry which is preliminary data.</text>
</comment>